<reference evidence="2" key="1">
    <citation type="submission" date="2018-05" db="EMBL/GenBank/DDBJ databases">
        <title>Genome Sequencing of selected type strains of the family Eggerthellaceae.</title>
        <authorList>
            <person name="Danylec N."/>
            <person name="Stoll D.A."/>
            <person name="Doetsch A."/>
            <person name="Huch M."/>
        </authorList>
    </citation>
    <scope>NUCLEOTIDE SEQUENCE [LARGE SCALE GENOMIC DNA]</scope>
    <source>
        <strain evidence="2">DSM 24851</strain>
    </source>
</reference>
<protein>
    <submittedName>
        <fullName evidence="1">Uncharacterized protein</fullName>
    </submittedName>
</protein>
<evidence type="ECO:0000313" key="2">
    <source>
        <dbReference type="Proteomes" id="UP000269591"/>
    </source>
</evidence>
<evidence type="ECO:0000313" key="1">
    <source>
        <dbReference type="EMBL" id="RNL41483.1"/>
    </source>
</evidence>
<dbReference type="EMBL" id="QIBX01000002">
    <property type="protein sequence ID" value="RNL41483.1"/>
    <property type="molecule type" value="Genomic_DNA"/>
</dbReference>
<comment type="caution">
    <text evidence="1">The sequence shown here is derived from an EMBL/GenBank/DDBJ whole genome shotgun (WGS) entry which is preliminary data.</text>
</comment>
<organism evidence="1 2">
    <name type="scientific">Slackia equolifaciens</name>
    <dbReference type="NCBI Taxonomy" id="498718"/>
    <lineage>
        <taxon>Bacteria</taxon>
        <taxon>Bacillati</taxon>
        <taxon>Actinomycetota</taxon>
        <taxon>Coriobacteriia</taxon>
        <taxon>Eggerthellales</taxon>
        <taxon>Eggerthellaceae</taxon>
        <taxon>Slackia</taxon>
    </lineage>
</organism>
<accession>A0A3N0B2X9</accession>
<dbReference type="Proteomes" id="UP000269591">
    <property type="component" value="Unassembled WGS sequence"/>
</dbReference>
<dbReference type="AlphaFoldDB" id="A0A3N0B2X9"/>
<sequence length="61" mass="6971">MKDKKPTLEHLAIPQLQSHSQMACDLKHLAMSQLQSCSRTAREHSKRARVGDEAPNIRFPF</sequence>
<keyword evidence="2" id="KW-1185">Reference proteome</keyword>
<name>A0A3N0B2X9_9ACTN</name>
<gene>
    <name evidence="1" type="ORF">DMP06_02590</name>
</gene>
<proteinExistence type="predicted"/>